<evidence type="ECO:0000256" key="1">
    <source>
        <dbReference type="SAM" id="Phobius"/>
    </source>
</evidence>
<proteinExistence type="predicted"/>
<keyword evidence="1" id="KW-1133">Transmembrane helix</keyword>
<dbReference type="Proteomes" id="UP000177372">
    <property type="component" value="Unassembled WGS sequence"/>
</dbReference>
<reference evidence="2 3" key="1">
    <citation type="journal article" date="2016" name="Nat. Commun.">
        <title>Thousands of microbial genomes shed light on interconnected biogeochemical processes in an aquifer system.</title>
        <authorList>
            <person name="Anantharaman K."/>
            <person name="Brown C.T."/>
            <person name="Hug L.A."/>
            <person name="Sharon I."/>
            <person name="Castelle C.J."/>
            <person name="Probst A.J."/>
            <person name="Thomas B.C."/>
            <person name="Singh A."/>
            <person name="Wilkins M.J."/>
            <person name="Karaoz U."/>
            <person name="Brodie E.L."/>
            <person name="Williams K.H."/>
            <person name="Hubbard S.S."/>
            <person name="Banfield J.F."/>
        </authorList>
    </citation>
    <scope>NUCLEOTIDE SEQUENCE [LARGE SCALE GENOMIC DNA]</scope>
</reference>
<comment type="caution">
    <text evidence="2">The sequence shown here is derived from an EMBL/GenBank/DDBJ whole genome shotgun (WGS) entry which is preliminary data.</text>
</comment>
<dbReference type="EMBL" id="MFLZ01000015">
    <property type="protein sequence ID" value="OGG79953.1"/>
    <property type="molecule type" value="Genomic_DNA"/>
</dbReference>
<name>A0A1F6F271_9BACT</name>
<evidence type="ECO:0000313" key="3">
    <source>
        <dbReference type="Proteomes" id="UP000177372"/>
    </source>
</evidence>
<protein>
    <recommendedName>
        <fullName evidence="4">Transmembrane protein</fullName>
    </recommendedName>
</protein>
<keyword evidence="1" id="KW-0812">Transmembrane</keyword>
<evidence type="ECO:0000313" key="2">
    <source>
        <dbReference type="EMBL" id="OGG79953.1"/>
    </source>
</evidence>
<evidence type="ECO:0008006" key="4">
    <source>
        <dbReference type="Google" id="ProtNLM"/>
    </source>
</evidence>
<keyword evidence="1" id="KW-0472">Membrane</keyword>
<feature type="transmembrane region" description="Helical" evidence="1">
    <location>
        <begin position="68"/>
        <end position="89"/>
    </location>
</feature>
<gene>
    <name evidence="2" type="ORF">A3A39_01040</name>
</gene>
<sequence length="134" mass="14962">MKFWVTSVLTIGVVAVGVFGFVGMSHDMSHGSGCIASVVNKNAVCPEDALSSALYHITAYKTFSEFTIASTFFALITLLLLLLAAVLATKEKLRPIPLRRQRVRWQDDFHTSHREKFLRWLSLFENSPSRICGA</sequence>
<dbReference type="AlphaFoldDB" id="A0A1F6F271"/>
<organism evidence="2 3">
    <name type="scientific">Candidatus Kaiserbacteria bacterium RIFCSPLOWO2_01_FULL_54_13</name>
    <dbReference type="NCBI Taxonomy" id="1798512"/>
    <lineage>
        <taxon>Bacteria</taxon>
        <taxon>Candidatus Kaiseribacteriota</taxon>
    </lineage>
</organism>
<accession>A0A1F6F271</accession>